<dbReference type="EMBL" id="CP065321">
    <property type="protein sequence ID" value="QQR30490.1"/>
    <property type="molecule type" value="Genomic_DNA"/>
</dbReference>
<reference evidence="3" key="2">
    <citation type="submission" date="2017-05" db="EMBL/GenBank/DDBJ databases">
        <title>Improved OligoMM genomes.</title>
        <authorList>
            <person name="Garzetti D."/>
        </authorList>
    </citation>
    <scope>NUCLEOTIDE SEQUENCE [LARGE SCALE GENOMIC DNA]</scope>
    <source>
        <strain evidence="3">KB18</strain>
    </source>
</reference>
<dbReference type="AlphaFoldDB" id="A0A1Z2XRY1"/>
<name>A0A1Z2XRY1_9FIRM</name>
<dbReference type="Proteomes" id="UP000596035">
    <property type="component" value="Chromosome"/>
</dbReference>
<evidence type="ECO:0000313" key="2">
    <source>
        <dbReference type="EMBL" id="QQR30490.1"/>
    </source>
</evidence>
<dbReference type="RefSeq" id="WP_066540699.1">
    <property type="nucleotide sequence ID" value="NZ_CAJTCQ010000009.1"/>
</dbReference>
<evidence type="ECO:0000313" key="4">
    <source>
        <dbReference type="Proteomes" id="UP000596035"/>
    </source>
</evidence>
<dbReference type="SUPFAM" id="SSF55331">
    <property type="entry name" value="Tautomerase/MIF"/>
    <property type="match status" value="1"/>
</dbReference>
<reference evidence="1" key="1">
    <citation type="journal article" date="2017" name="Genome Announc.">
        <title>High-Quality Whole-Genome Sequences of the Oligo-Mouse-Microbiota Bacterial Community.</title>
        <authorList>
            <person name="Garzetti D."/>
            <person name="Brugiroux S."/>
            <person name="Bunk B."/>
            <person name="Pukall R."/>
            <person name="McCoy K.D."/>
            <person name="Macpherson A.J."/>
            <person name="Stecher B."/>
        </authorList>
    </citation>
    <scope>NUCLEOTIDE SEQUENCE</scope>
    <source>
        <strain evidence="1">KB18</strain>
    </source>
</reference>
<accession>A0A1Z2XRY1</accession>
<organism evidence="2 4">
    <name type="scientific">Acutalibacter muris</name>
    <dbReference type="NCBI Taxonomy" id="1796620"/>
    <lineage>
        <taxon>Bacteria</taxon>
        <taxon>Bacillati</taxon>
        <taxon>Bacillota</taxon>
        <taxon>Clostridia</taxon>
        <taxon>Eubacteriales</taxon>
        <taxon>Acutalibacteraceae</taxon>
        <taxon>Acutalibacter</taxon>
    </lineage>
</organism>
<evidence type="ECO:0000313" key="1">
    <source>
        <dbReference type="EMBL" id="ASB41217.1"/>
    </source>
</evidence>
<protein>
    <submittedName>
        <fullName evidence="2">Uncharacterized protein</fullName>
    </submittedName>
</protein>
<proteinExistence type="predicted"/>
<evidence type="ECO:0000313" key="3">
    <source>
        <dbReference type="Proteomes" id="UP000196710"/>
    </source>
</evidence>
<reference evidence="2 4" key="3">
    <citation type="submission" date="2020-11" db="EMBL/GenBank/DDBJ databases">
        <title>Closed and high quality bacterial genomes of the OMM12 community.</title>
        <authorList>
            <person name="Marbouty M."/>
            <person name="Lamy-Besnier Q."/>
            <person name="Debarbieux L."/>
            <person name="Koszul R."/>
        </authorList>
    </citation>
    <scope>NUCLEOTIDE SEQUENCE [LARGE SCALE GENOMIC DNA]</scope>
    <source>
        <strain evidence="2 4">KB18</strain>
    </source>
</reference>
<dbReference type="Proteomes" id="UP000196710">
    <property type="component" value="Chromosome"/>
</dbReference>
<dbReference type="Gene3D" id="3.30.429.10">
    <property type="entry name" value="Macrophage Migration Inhibitory Factor"/>
    <property type="match status" value="1"/>
</dbReference>
<dbReference type="InterPro" id="IPR014347">
    <property type="entry name" value="Tautomerase/MIF_sf"/>
</dbReference>
<keyword evidence="3" id="KW-1185">Reference proteome</keyword>
<dbReference type="KEGG" id="amur:ADH66_11465"/>
<dbReference type="EMBL" id="CP021422">
    <property type="protein sequence ID" value="ASB41217.1"/>
    <property type="molecule type" value="Genomic_DNA"/>
</dbReference>
<gene>
    <name evidence="1" type="ORF">ADH66_11465</name>
    <name evidence="2" type="ORF">I5Q82_01785</name>
</gene>
<sequence>MPFIDVKASCEITSEQELRLKEALGEAIARIPGKSESRLMLCFQDNMRMWYAGKDDGPTVMVHTAIYGTTTADAVEDFGQAAVGLMREVLGAKNVYLRMSQGTDWAF</sequence>